<name>A0A1H2JW14_9BACT</name>
<keyword evidence="3" id="KW-1185">Reference proteome</keyword>
<accession>A0A1H2JW14</accession>
<dbReference type="InterPro" id="IPR002123">
    <property type="entry name" value="Plipid/glycerol_acylTrfase"/>
</dbReference>
<dbReference type="Pfam" id="PF01553">
    <property type="entry name" value="Acyltransferase"/>
    <property type="match status" value="1"/>
</dbReference>
<dbReference type="Gene3D" id="3.40.50.1820">
    <property type="entry name" value="alpha/beta hydrolase"/>
    <property type="match status" value="1"/>
</dbReference>
<feature type="domain" description="Phospholipid/glycerol acyltransferase" evidence="1">
    <location>
        <begin position="37"/>
        <end position="200"/>
    </location>
</feature>
<dbReference type="SUPFAM" id="SSF53474">
    <property type="entry name" value="alpha/beta-Hydrolases"/>
    <property type="match status" value="1"/>
</dbReference>
<dbReference type="EMBL" id="FNLL01000016">
    <property type="protein sequence ID" value="SDU60275.1"/>
    <property type="molecule type" value="Genomic_DNA"/>
</dbReference>
<gene>
    <name evidence="2" type="ORF">SAMN04487931_11621</name>
</gene>
<dbReference type="InterPro" id="IPR029058">
    <property type="entry name" value="AB_hydrolase_fold"/>
</dbReference>
<dbReference type="PANTHER" id="PTHR11614">
    <property type="entry name" value="PHOSPHOLIPASE-RELATED"/>
    <property type="match status" value="1"/>
</dbReference>
<dbReference type="InterPro" id="IPR022742">
    <property type="entry name" value="Hydrolase_4"/>
</dbReference>
<dbReference type="GO" id="GO:0016746">
    <property type="term" value="F:acyltransferase activity"/>
    <property type="evidence" value="ECO:0007669"/>
    <property type="project" value="InterPro"/>
</dbReference>
<dbReference type="Pfam" id="PF12146">
    <property type="entry name" value="Hydrolase_4"/>
    <property type="match status" value="1"/>
</dbReference>
<dbReference type="InterPro" id="IPR051044">
    <property type="entry name" value="MAG_DAG_Lipase"/>
</dbReference>
<dbReference type="Proteomes" id="UP000199608">
    <property type="component" value="Unassembled WGS sequence"/>
</dbReference>
<reference evidence="3" key="1">
    <citation type="submission" date="2016-10" db="EMBL/GenBank/DDBJ databases">
        <authorList>
            <person name="Varghese N."/>
            <person name="Submissions S."/>
        </authorList>
    </citation>
    <scope>NUCLEOTIDE SEQUENCE [LARGE SCALE GENOMIC DNA]</scope>
    <source>
        <strain evidence="3">DSM 3384</strain>
    </source>
</reference>
<sequence length="721" mass="83109">MNRFAFALSGYTFKTVSGFSKSQIRIFGEHHIPNGSVIFTANHFTRIETIFLPYHIHNITKKEVWSLASEGLFNVPILQGVLDKLGAVSTKDPNRDDLILKTLFSGNVQWVIFPEGMMVKNKKLIRKNRFALIEDTFVTRPHTGAAIIALRCEFYRERLRRMKTIGAPEFDRLVHELEIKNIDLVLSGQTHIVPVNITYYPASPKENILSKIARIIMKSPSERVMEELMTEGSILFSDVSINIRFGEPIKVKGYLNDPYIESMLTVKRKVKFDDDIISKQLTRKFSNIIMEKYMSAVYAMTCLNYDHVLACILMHFPYRKQGIDIYEFKCKAYIAICWLVSDKTYFVSEEFHDNQIHLLIDDRFNRFENFLTIAENTGVIKLKDNKLVKDQTKFMTRSNFHTIRIENPILVMANEVEPLKEVGTVLKKIAQTSYDKIISCVKDKIIEKTANDFSRDYNNHYIVEESKRKRIGSPIFLKHENEIAGILLIHGYMAAPEEMKPFANYLYENSFTVYVPRLKGHGTAPEDLAQTTYEQWIESVEEAFIILRHSCKKIIVGGFSTGAGLALELSARVNDIVAVFAVAPPMRLKDLGSYFVPAIDAWNAMIKKIHLNTIAKEFIENHPENSHINYRRNPVSGIHQLEKLMEYLEPKLKTITKPTLVIQSRKDPVVNPKGTLKLFKQLGSDNKEYYIFDYDRHGILTGEGVQRIYKAIEQFVKQFIK</sequence>
<dbReference type="RefSeq" id="WP_092237854.1">
    <property type="nucleotide sequence ID" value="NZ_FNLL01000016.1"/>
</dbReference>
<protein>
    <submittedName>
        <fullName evidence="2">Esterase/lipase</fullName>
    </submittedName>
</protein>
<dbReference type="SUPFAM" id="SSF69593">
    <property type="entry name" value="Glycerol-3-phosphate (1)-acyltransferase"/>
    <property type="match status" value="1"/>
</dbReference>
<proteinExistence type="predicted"/>
<evidence type="ECO:0000259" key="1">
    <source>
        <dbReference type="SMART" id="SM00563"/>
    </source>
</evidence>
<dbReference type="AlphaFoldDB" id="A0A1H2JW14"/>
<dbReference type="SMART" id="SM00563">
    <property type="entry name" value="PlsC"/>
    <property type="match status" value="1"/>
</dbReference>
<evidence type="ECO:0000313" key="2">
    <source>
        <dbReference type="EMBL" id="SDU60275.1"/>
    </source>
</evidence>
<organism evidence="2 3">
    <name type="scientific">Desulfobacula phenolica</name>
    <dbReference type="NCBI Taxonomy" id="90732"/>
    <lineage>
        <taxon>Bacteria</taxon>
        <taxon>Pseudomonadati</taxon>
        <taxon>Thermodesulfobacteriota</taxon>
        <taxon>Desulfobacteria</taxon>
        <taxon>Desulfobacterales</taxon>
        <taxon>Desulfobacteraceae</taxon>
        <taxon>Desulfobacula</taxon>
    </lineage>
</organism>
<evidence type="ECO:0000313" key="3">
    <source>
        <dbReference type="Proteomes" id="UP000199608"/>
    </source>
</evidence>